<dbReference type="PROSITE" id="PS50937">
    <property type="entry name" value="HTH_MERR_2"/>
    <property type="match status" value="1"/>
</dbReference>
<evidence type="ECO:0000313" key="4">
    <source>
        <dbReference type="Proteomes" id="UP000267128"/>
    </source>
</evidence>
<dbReference type="OrthoDB" id="6716891at2"/>
<dbReference type="SUPFAM" id="SSF46955">
    <property type="entry name" value="Putative DNA-binding domain"/>
    <property type="match status" value="1"/>
</dbReference>
<dbReference type="CDD" id="cd00592">
    <property type="entry name" value="HTH_MerR-like"/>
    <property type="match status" value="1"/>
</dbReference>
<dbReference type="RefSeq" id="WP_123228050.1">
    <property type="nucleotide sequence ID" value="NZ_RJSE01000007.1"/>
</dbReference>
<dbReference type="PANTHER" id="PTHR30204:SF93">
    <property type="entry name" value="HTH MERR-TYPE DOMAIN-CONTAINING PROTEIN"/>
    <property type="match status" value="1"/>
</dbReference>
<keyword evidence="1" id="KW-0238">DNA-binding</keyword>
<reference evidence="3 4" key="1">
    <citation type="submission" date="2018-11" db="EMBL/GenBank/DDBJ databases">
        <authorList>
            <person name="Li F."/>
        </authorList>
    </citation>
    <scope>NUCLEOTIDE SEQUENCE [LARGE SCALE GENOMIC DNA]</scope>
    <source>
        <strain evidence="3 4">Gsoil 097</strain>
    </source>
</reference>
<evidence type="ECO:0000313" key="3">
    <source>
        <dbReference type="EMBL" id="RNL62756.1"/>
    </source>
</evidence>
<dbReference type="InterPro" id="IPR009061">
    <property type="entry name" value="DNA-bd_dom_put_sf"/>
</dbReference>
<dbReference type="GO" id="GO:0003677">
    <property type="term" value="F:DNA binding"/>
    <property type="evidence" value="ECO:0007669"/>
    <property type="project" value="UniProtKB-KW"/>
</dbReference>
<dbReference type="EMBL" id="RJSE01000007">
    <property type="protein sequence ID" value="RNL62756.1"/>
    <property type="molecule type" value="Genomic_DNA"/>
</dbReference>
<dbReference type="InterPro" id="IPR000551">
    <property type="entry name" value="MerR-type_HTH_dom"/>
</dbReference>
<dbReference type="AlphaFoldDB" id="A0A3N0CIB6"/>
<dbReference type="PANTHER" id="PTHR30204">
    <property type="entry name" value="REDOX-CYCLING DRUG-SENSING TRANSCRIPTIONAL ACTIVATOR SOXR"/>
    <property type="match status" value="1"/>
</dbReference>
<feature type="domain" description="HTH merR-type" evidence="2">
    <location>
        <begin position="13"/>
        <end position="81"/>
    </location>
</feature>
<sequence length="207" mass="23008">MFTPDTTPKASARYDVDELAAAVGLPLRRVRFYLARRLLPPGSLDGRAARYDERHRARLELIRTLQDHGLRLDAVERHLRNIPMSAAPEAIALRGALFKAWQQHETTTPELRGTKNRARRHVDAAALEQLPTMRASGDSENEADAMATATSVIERRTDALVDELSSILSSNDPNQEALTFIRSVSINVVASRFGVVADDAIRSPFRN</sequence>
<dbReference type="Gene3D" id="1.10.1660.10">
    <property type="match status" value="1"/>
</dbReference>
<dbReference type="Pfam" id="PF13411">
    <property type="entry name" value="MerR_1"/>
    <property type="match status" value="1"/>
</dbReference>
<dbReference type="Proteomes" id="UP000267128">
    <property type="component" value="Unassembled WGS sequence"/>
</dbReference>
<evidence type="ECO:0000256" key="1">
    <source>
        <dbReference type="ARBA" id="ARBA00023125"/>
    </source>
</evidence>
<name>A0A3N0CIB6_9ACTN</name>
<proteinExistence type="predicted"/>
<organism evidence="3 4">
    <name type="scientific">Nocardioides marmoriginsengisoli</name>
    <dbReference type="NCBI Taxonomy" id="661483"/>
    <lineage>
        <taxon>Bacteria</taxon>
        <taxon>Bacillati</taxon>
        <taxon>Actinomycetota</taxon>
        <taxon>Actinomycetes</taxon>
        <taxon>Propionibacteriales</taxon>
        <taxon>Nocardioidaceae</taxon>
        <taxon>Nocardioides</taxon>
    </lineage>
</organism>
<dbReference type="GO" id="GO:0003700">
    <property type="term" value="F:DNA-binding transcription factor activity"/>
    <property type="evidence" value="ECO:0007669"/>
    <property type="project" value="InterPro"/>
</dbReference>
<protein>
    <submittedName>
        <fullName evidence="3">MerR family transcriptional regulator</fullName>
    </submittedName>
</protein>
<dbReference type="InterPro" id="IPR047057">
    <property type="entry name" value="MerR_fam"/>
</dbReference>
<comment type="caution">
    <text evidence="3">The sequence shown here is derived from an EMBL/GenBank/DDBJ whole genome shotgun (WGS) entry which is preliminary data.</text>
</comment>
<accession>A0A3N0CIB6</accession>
<keyword evidence="4" id="KW-1185">Reference proteome</keyword>
<dbReference type="SMART" id="SM00422">
    <property type="entry name" value="HTH_MERR"/>
    <property type="match status" value="1"/>
</dbReference>
<gene>
    <name evidence="3" type="ORF">EFK50_13495</name>
</gene>
<evidence type="ECO:0000259" key="2">
    <source>
        <dbReference type="PROSITE" id="PS50937"/>
    </source>
</evidence>